<evidence type="ECO:0008006" key="3">
    <source>
        <dbReference type="Google" id="ProtNLM"/>
    </source>
</evidence>
<sequence>MESSTAQLWEEAGASLAVSLRKYLDLSVSFGTTSLKEGVPPKAIAAQIDAVLESLHTKISGQIYQAQSTLTRTRNHLLSPIYRLPDEVLAEVFSNVIFPPPDLFDSASMTRSLVNMYRLLHNLASVSHMWRSVALSRGELWSTVPIVHRDYSPFSFRFKQATNLSLTRATHGDLYLAAILDSGYRLISSLMKHASRFRTINITAQSRYSINSLLQSFLKLDSAKRLCELSLRSEAPPPKLNELILDKDHLFPLHSEDRKHFDKLIEPLSAVRICGVQIHWSQMVFSKQLVELHLQDITLGYDAVMAALLGALASATELRDLKLISVNTFIDMQMLDAPTAGPLILPKLETLLLQDLYNNTLTLVLPAITSRSHNLTLHLTRKCVQGNIPGHLEPEEIGIDDLYDPIEHTPVHALLIDGDGHETWISPDELENIMSLMSDLVSLGMNSWVYTTGFCRALERPPRGFEGSYPKIEYMHFSWARILNEQAFKQMVASHEFLEEMKLGAAVPSGLEGPEGWIYLEDDAAIMRWLEQRVDIFLQMDYDHYQPEFLPPKWKLW</sequence>
<proteinExistence type="predicted"/>
<dbReference type="Proteomes" id="UP000663850">
    <property type="component" value="Unassembled WGS sequence"/>
</dbReference>
<gene>
    <name evidence="1" type="ORF">RDB_LOCUS86182</name>
</gene>
<reference evidence="1" key="1">
    <citation type="submission" date="2021-01" db="EMBL/GenBank/DDBJ databases">
        <authorList>
            <person name="Kaushik A."/>
        </authorList>
    </citation>
    <scope>NUCLEOTIDE SEQUENCE</scope>
    <source>
        <strain evidence="1">Type strain: AG8-Rh-89/</strain>
    </source>
</reference>
<name>A0A8H3H3P6_9AGAM</name>
<evidence type="ECO:0000313" key="2">
    <source>
        <dbReference type="Proteomes" id="UP000663850"/>
    </source>
</evidence>
<organism evidence="1 2">
    <name type="scientific">Rhizoctonia solani</name>
    <dbReference type="NCBI Taxonomy" id="456999"/>
    <lineage>
        <taxon>Eukaryota</taxon>
        <taxon>Fungi</taxon>
        <taxon>Dikarya</taxon>
        <taxon>Basidiomycota</taxon>
        <taxon>Agaricomycotina</taxon>
        <taxon>Agaricomycetes</taxon>
        <taxon>Cantharellales</taxon>
        <taxon>Ceratobasidiaceae</taxon>
        <taxon>Rhizoctonia</taxon>
    </lineage>
</organism>
<comment type="caution">
    <text evidence="1">The sequence shown here is derived from an EMBL/GenBank/DDBJ whole genome shotgun (WGS) entry which is preliminary data.</text>
</comment>
<dbReference type="Gene3D" id="1.20.1280.50">
    <property type="match status" value="1"/>
</dbReference>
<accession>A0A8H3H3P6</accession>
<protein>
    <recommendedName>
        <fullName evidence="3">F-box domain-containing protein</fullName>
    </recommendedName>
</protein>
<evidence type="ECO:0000313" key="1">
    <source>
        <dbReference type="EMBL" id="CAE6492227.1"/>
    </source>
</evidence>
<dbReference type="AlphaFoldDB" id="A0A8H3H3P6"/>
<dbReference type="EMBL" id="CAJMWZ010004557">
    <property type="protein sequence ID" value="CAE6492227.1"/>
    <property type="molecule type" value="Genomic_DNA"/>
</dbReference>